<evidence type="ECO:0000313" key="9">
    <source>
        <dbReference type="EMBL" id="ACY14320.1"/>
    </source>
</evidence>
<evidence type="ECO:0000256" key="3">
    <source>
        <dbReference type="ARBA" id="ARBA00022630"/>
    </source>
</evidence>
<dbReference type="InterPro" id="IPR007867">
    <property type="entry name" value="GMC_OxRtase_C"/>
</dbReference>
<dbReference type="EMBL" id="CP001804">
    <property type="protein sequence ID" value="ACY14320.1"/>
    <property type="molecule type" value="Genomic_DNA"/>
</dbReference>
<gene>
    <name evidence="9" type="ordered locus">Hoch_1771</name>
</gene>
<feature type="domain" description="Glucose-methanol-choline oxidoreductase N-terminal" evidence="6">
    <location>
        <begin position="183"/>
        <end position="317"/>
    </location>
</feature>
<name>D0LXW5_HALO1</name>
<dbReference type="OrthoDB" id="9787779at2"/>
<dbReference type="SUPFAM" id="SSF51905">
    <property type="entry name" value="FAD/NAD(P)-binding domain"/>
    <property type="match status" value="1"/>
</dbReference>
<dbReference type="GO" id="GO:0016614">
    <property type="term" value="F:oxidoreductase activity, acting on CH-OH group of donors"/>
    <property type="evidence" value="ECO:0007669"/>
    <property type="project" value="InterPro"/>
</dbReference>
<dbReference type="InterPro" id="IPR002938">
    <property type="entry name" value="FAD-bd"/>
</dbReference>
<dbReference type="Gene3D" id="3.50.50.60">
    <property type="entry name" value="FAD/NAD(P)-binding domain"/>
    <property type="match status" value="2"/>
</dbReference>
<evidence type="ECO:0000256" key="1">
    <source>
        <dbReference type="ARBA" id="ARBA00001974"/>
    </source>
</evidence>
<dbReference type="PANTHER" id="PTHR42784">
    <property type="entry name" value="PYRANOSE 2-OXIDASE"/>
    <property type="match status" value="1"/>
</dbReference>
<evidence type="ECO:0000259" key="8">
    <source>
        <dbReference type="Pfam" id="PF05199"/>
    </source>
</evidence>
<dbReference type="InterPro" id="IPR036188">
    <property type="entry name" value="FAD/NAD-bd_sf"/>
</dbReference>
<keyword evidence="3" id="KW-0285">Flavoprotein</keyword>
<comment type="similarity">
    <text evidence="2">Belongs to the GMC oxidoreductase family.</text>
</comment>
<keyword evidence="5" id="KW-0560">Oxidoreductase</keyword>
<keyword evidence="10" id="KW-1185">Reference proteome</keyword>
<organism evidence="9 10">
    <name type="scientific">Haliangium ochraceum (strain DSM 14365 / JCM 11303 / SMP-2)</name>
    <dbReference type="NCBI Taxonomy" id="502025"/>
    <lineage>
        <taxon>Bacteria</taxon>
        <taxon>Pseudomonadati</taxon>
        <taxon>Myxococcota</taxon>
        <taxon>Polyangia</taxon>
        <taxon>Haliangiales</taxon>
        <taxon>Kofleriaceae</taxon>
        <taxon>Haliangium</taxon>
    </lineage>
</organism>
<evidence type="ECO:0000259" key="6">
    <source>
        <dbReference type="Pfam" id="PF00732"/>
    </source>
</evidence>
<evidence type="ECO:0000313" key="10">
    <source>
        <dbReference type="Proteomes" id="UP000001880"/>
    </source>
</evidence>
<keyword evidence="4" id="KW-0274">FAD</keyword>
<dbReference type="Proteomes" id="UP000001880">
    <property type="component" value="Chromosome"/>
</dbReference>
<dbReference type="InterPro" id="IPR051473">
    <property type="entry name" value="P2Ox-like"/>
</dbReference>
<evidence type="ECO:0000256" key="5">
    <source>
        <dbReference type="ARBA" id="ARBA00023002"/>
    </source>
</evidence>
<sequence length="539" mass="57831">MAEELKSDVCVIGAGPAGAVVASGLAARGVDVIVVEQGERVGAEARSRLVETRLEAMLAGSTLFTRDFDTGTAARDKAGATTSSGPLSYGYSHVVAVGGSSLHWNAHCPRPVADDLRVRSEFGYGRDWPFDYRELEPWLVAAERELGVSGNDDNPYASPRSAPFPMPAHPYSYFEREQLAPAFTAAGCTPHSRPHAINSVARDGRPACLACRMCTACPSGARYAADLVHLARLEQQRPDAIHAGLKLRALELAAQRGRGDGRIGVAHAVRVADGTPVAIRARRYVLAMGGVETPRMLLLSDIGTAGGHVGRGFTDHPFVGFSYSLRRRLSGRSLGFPAMYTEHFRSARARAAHNTFHVSVMPSPVEDDFEPVDKLVEWSIENDRLSLSKLRRKLRQTLIGWTIHEANDQGQLALDPEVSDDFGDPVAKITMAHSDRDREGVAALERWLPRLGDALDADELFLGGTGESPWFSSHPAGGTAMGVSADTGVCDPDAKVFGVDNLYLASSSLFPHQGANNPTLTTVALALRLVEHLGGAGSR</sequence>
<feature type="domain" description="Glucose-methanol-choline oxidoreductase C-terminal" evidence="8">
    <location>
        <begin position="408"/>
        <end position="526"/>
    </location>
</feature>
<proteinExistence type="inferred from homology"/>
<evidence type="ECO:0000256" key="4">
    <source>
        <dbReference type="ARBA" id="ARBA00022827"/>
    </source>
</evidence>
<evidence type="ECO:0000256" key="2">
    <source>
        <dbReference type="ARBA" id="ARBA00010790"/>
    </source>
</evidence>
<comment type="cofactor">
    <cofactor evidence="1">
        <name>FAD</name>
        <dbReference type="ChEBI" id="CHEBI:57692"/>
    </cofactor>
</comment>
<dbReference type="STRING" id="502025.Hoch_1771"/>
<dbReference type="Pfam" id="PF00732">
    <property type="entry name" value="GMC_oxred_N"/>
    <property type="match status" value="1"/>
</dbReference>
<evidence type="ECO:0000259" key="7">
    <source>
        <dbReference type="Pfam" id="PF01494"/>
    </source>
</evidence>
<dbReference type="AlphaFoldDB" id="D0LXW5"/>
<dbReference type="HOGENOM" id="CLU_008878_4_1_7"/>
<protein>
    <submittedName>
        <fullName evidence="9">GMC oxidoreductase</fullName>
    </submittedName>
</protein>
<dbReference type="Pfam" id="PF01494">
    <property type="entry name" value="FAD_binding_3"/>
    <property type="match status" value="1"/>
</dbReference>
<dbReference type="eggNOG" id="COG2303">
    <property type="taxonomic scope" value="Bacteria"/>
</dbReference>
<accession>D0LXW5</accession>
<dbReference type="KEGG" id="hoh:Hoch_1771"/>
<dbReference type="Pfam" id="PF05199">
    <property type="entry name" value="GMC_oxred_C"/>
    <property type="match status" value="1"/>
</dbReference>
<feature type="domain" description="FAD-binding" evidence="7">
    <location>
        <begin position="7"/>
        <end position="53"/>
    </location>
</feature>
<dbReference type="RefSeq" id="WP_012826928.1">
    <property type="nucleotide sequence ID" value="NC_013440.1"/>
</dbReference>
<dbReference type="PANTHER" id="PTHR42784:SF1">
    <property type="entry name" value="PYRANOSE 2-OXIDASE"/>
    <property type="match status" value="1"/>
</dbReference>
<dbReference type="InterPro" id="IPR000172">
    <property type="entry name" value="GMC_OxRdtase_N"/>
</dbReference>
<reference evidence="9 10" key="1">
    <citation type="journal article" date="2010" name="Stand. Genomic Sci.">
        <title>Complete genome sequence of Haliangium ochraceum type strain (SMP-2).</title>
        <authorList>
            <consortium name="US DOE Joint Genome Institute (JGI-PGF)"/>
            <person name="Ivanova N."/>
            <person name="Daum C."/>
            <person name="Lang E."/>
            <person name="Abt B."/>
            <person name="Kopitz M."/>
            <person name="Saunders E."/>
            <person name="Lapidus A."/>
            <person name="Lucas S."/>
            <person name="Glavina Del Rio T."/>
            <person name="Nolan M."/>
            <person name="Tice H."/>
            <person name="Copeland A."/>
            <person name="Cheng J.F."/>
            <person name="Chen F."/>
            <person name="Bruce D."/>
            <person name="Goodwin L."/>
            <person name="Pitluck S."/>
            <person name="Mavromatis K."/>
            <person name="Pati A."/>
            <person name="Mikhailova N."/>
            <person name="Chen A."/>
            <person name="Palaniappan K."/>
            <person name="Land M."/>
            <person name="Hauser L."/>
            <person name="Chang Y.J."/>
            <person name="Jeffries C.D."/>
            <person name="Detter J.C."/>
            <person name="Brettin T."/>
            <person name="Rohde M."/>
            <person name="Goker M."/>
            <person name="Bristow J."/>
            <person name="Markowitz V."/>
            <person name="Eisen J.A."/>
            <person name="Hugenholtz P."/>
            <person name="Kyrpides N.C."/>
            <person name="Klenk H.P."/>
        </authorList>
    </citation>
    <scope>NUCLEOTIDE SEQUENCE [LARGE SCALE GENOMIC DNA]</scope>
    <source>
        <strain evidence="10">DSM 14365 / CIP 107738 / JCM 11303 / AJ 13395 / SMP-2</strain>
    </source>
</reference>
<dbReference type="GO" id="GO:0071949">
    <property type="term" value="F:FAD binding"/>
    <property type="evidence" value="ECO:0007669"/>
    <property type="project" value="InterPro"/>
</dbReference>